<name>A0ABP5BRW8_9MICO</name>
<dbReference type="InterPro" id="IPR037135">
    <property type="entry name" value="DUF1653-like_dom_sf"/>
</dbReference>
<accession>A0ABP5BRW8</accession>
<evidence type="ECO:0000313" key="3">
    <source>
        <dbReference type="Proteomes" id="UP001499954"/>
    </source>
</evidence>
<dbReference type="Pfam" id="PF07866">
    <property type="entry name" value="DUF1653"/>
    <property type="match status" value="1"/>
</dbReference>
<dbReference type="RefSeq" id="WP_157413204.1">
    <property type="nucleotide sequence ID" value="NZ_BAAAMK010000002.1"/>
</dbReference>
<sequence length="83" mass="9490">MSEPAGRPAAPGPDVAPGFYEHYKGHRYEVLELARHSETEEWYVVYRALYGEHGVWIRPLDMFAEQVSVDGVEVPRFRRVASA</sequence>
<gene>
    <name evidence="2" type="ORF">GCM10009717_14710</name>
</gene>
<dbReference type="InterPro" id="IPR023387">
    <property type="entry name" value="DUF1653-like_dom"/>
</dbReference>
<organism evidence="2 3">
    <name type="scientific">Agromyces allii</name>
    <dbReference type="NCBI Taxonomy" id="393607"/>
    <lineage>
        <taxon>Bacteria</taxon>
        <taxon>Bacillati</taxon>
        <taxon>Actinomycetota</taxon>
        <taxon>Actinomycetes</taxon>
        <taxon>Micrococcales</taxon>
        <taxon>Microbacteriaceae</taxon>
        <taxon>Agromyces</taxon>
    </lineage>
</organism>
<evidence type="ECO:0000259" key="1">
    <source>
        <dbReference type="Pfam" id="PF07866"/>
    </source>
</evidence>
<comment type="caution">
    <text evidence="2">The sequence shown here is derived from an EMBL/GenBank/DDBJ whole genome shotgun (WGS) entry which is preliminary data.</text>
</comment>
<feature type="domain" description="DUF1653" evidence="1">
    <location>
        <begin position="18"/>
        <end position="78"/>
    </location>
</feature>
<proteinExistence type="predicted"/>
<keyword evidence="3" id="KW-1185">Reference proteome</keyword>
<dbReference type="EMBL" id="BAAAMK010000002">
    <property type="protein sequence ID" value="GAA1949531.1"/>
    <property type="molecule type" value="Genomic_DNA"/>
</dbReference>
<evidence type="ECO:0000313" key="2">
    <source>
        <dbReference type="EMBL" id="GAA1949531.1"/>
    </source>
</evidence>
<reference evidence="3" key="1">
    <citation type="journal article" date="2019" name="Int. J. Syst. Evol. Microbiol.">
        <title>The Global Catalogue of Microorganisms (GCM) 10K type strain sequencing project: providing services to taxonomists for standard genome sequencing and annotation.</title>
        <authorList>
            <consortium name="The Broad Institute Genomics Platform"/>
            <consortium name="The Broad Institute Genome Sequencing Center for Infectious Disease"/>
            <person name="Wu L."/>
            <person name="Ma J."/>
        </authorList>
    </citation>
    <scope>NUCLEOTIDE SEQUENCE [LARGE SCALE GENOMIC DNA]</scope>
    <source>
        <strain evidence="3">JCM 13584</strain>
    </source>
</reference>
<dbReference type="Gene3D" id="2.30.30.320">
    <property type="entry name" value="DUF1653-like domain"/>
    <property type="match status" value="1"/>
</dbReference>
<protein>
    <submittedName>
        <fullName evidence="2">DUF1653 domain-containing protein</fullName>
    </submittedName>
</protein>
<dbReference type="Proteomes" id="UP001499954">
    <property type="component" value="Unassembled WGS sequence"/>
</dbReference>